<dbReference type="InterPro" id="IPR014729">
    <property type="entry name" value="Rossmann-like_a/b/a_fold"/>
</dbReference>
<comment type="caution">
    <text evidence="3">The sequence shown here is derived from an EMBL/GenBank/DDBJ whole genome shotgun (WGS) entry which is preliminary data.</text>
</comment>
<evidence type="ECO:0000313" key="4">
    <source>
        <dbReference type="Proteomes" id="UP001597085"/>
    </source>
</evidence>
<dbReference type="Proteomes" id="UP001597085">
    <property type="component" value="Unassembled WGS sequence"/>
</dbReference>
<dbReference type="InterPro" id="IPR006015">
    <property type="entry name" value="Universal_stress_UspA"/>
</dbReference>
<accession>A0ABD6CKF0</accession>
<dbReference type="SUPFAM" id="SSF52402">
    <property type="entry name" value="Adenine nucleotide alpha hydrolases-like"/>
    <property type="match status" value="1"/>
</dbReference>
<protein>
    <submittedName>
        <fullName evidence="3">Universal stress protein</fullName>
    </submittedName>
</protein>
<dbReference type="AlphaFoldDB" id="A0ABD6CKF0"/>
<evidence type="ECO:0000313" key="3">
    <source>
        <dbReference type="EMBL" id="MFD1598329.1"/>
    </source>
</evidence>
<evidence type="ECO:0000259" key="2">
    <source>
        <dbReference type="Pfam" id="PF00582"/>
    </source>
</evidence>
<sequence>MVSRVLVAMDDSEMAAEALRYALDMHGDAELTVLAVVGEPSQLMWKATSIAMADDPRKKAEEIAAPVLDRARKIADEHGREITTTVGYGAPAREIVTRAEEFDAVVIGSHGGTLRDRLIVGDVAKTVFNRSPVPVTVVR</sequence>
<dbReference type="PANTHER" id="PTHR46268:SF24">
    <property type="entry name" value="UNIVERSAL STRESS PROTEIN"/>
    <property type="match status" value="1"/>
</dbReference>
<dbReference type="Gene3D" id="3.40.50.620">
    <property type="entry name" value="HUPs"/>
    <property type="match status" value="1"/>
</dbReference>
<dbReference type="PRINTS" id="PR01438">
    <property type="entry name" value="UNVRSLSTRESS"/>
</dbReference>
<dbReference type="Pfam" id="PF00582">
    <property type="entry name" value="Usp"/>
    <property type="match status" value="1"/>
</dbReference>
<dbReference type="RefSeq" id="WP_256422587.1">
    <property type="nucleotide sequence ID" value="NZ_JANHDI010000013.1"/>
</dbReference>
<feature type="domain" description="UspA" evidence="2">
    <location>
        <begin position="1"/>
        <end position="139"/>
    </location>
</feature>
<dbReference type="InterPro" id="IPR006016">
    <property type="entry name" value="UspA"/>
</dbReference>
<dbReference type="EMBL" id="JBHUDK010000004">
    <property type="protein sequence ID" value="MFD1598329.1"/>
    <property type="molecule type" value="Genomic_DNA"/>
</dbReference>
<organism evidence="3 4">
    <name type="scientific">Halobellus rarus</name>
    <dbReference type="NCBI Taxonomy" id="1126237"/>
    <lineage>
        <taxon>Archaea</taxon>
        <taxon>Methanobacteriati</taxon>
        <taxon>Methanobacteriota</taxon>
        <taxon>Stenosarchaea group</taxon>
        <taxon>Halobacteria</taxon>
        <taxon>Halobacteriales</taxon>
        <taxon>Haloferacaceae</taxon>
        <taxon>Halobellus</taxon>
    </lineage>
</organism>
<proteinExistence type="inferred from homology"/>
<reference evidence="3 4" key="1">
    <citation type="journal article" date="2019" name="Int. J. Syst. Evol. Microbiol.">
        <title>The Global Catalogue of Microorganisms (GCM) 10K type strain sequencing project: providing services to taxonomists for standard genome sequencing and annotation.</title>
        <authorList>
            <consortium name="The Broad Institute Genomics Platform"/>
            <consortium name="The Broad Institute Genome Sequencing Center for Infectious Disease"/>
            <person name="Wu L."/>
            <person name="Ma J."/>
        </authorList>
    </citation>
    <scope>NUCLEOTIDE SEQUENCE [LARGE SCALE GENOMIC DNA]</scope>
    <source>
        <strain evidence="3 4">CGMCC 1.12121</strain>
    </source>
</reference>
<name>A0ABD6CKF0_9EURY</name>
<keyword evidence="4" id="KW-1185">Reference proteome</keyword>
<comment type="similarity">
    <text evidence="1">Belongs to the universal stress protein A family.</text>
</comment>
<evidence type="ECO:0000256" key="1">
    <source>
        <dbReference type="ARBA" id="ARBA00008791"/>
    </source>
</evidence>
<dbReference type="PANTHER" id="PTHR46268">
    <property type="entry name" value="STRESS RESPONSE PROTEIN NHAX"/>
    <property type="match status" value="1"/>
</dbReference>
<dbReference type="CDD" id="cd00293">
    <property type="entry name" value="USP-like"/>
    <property type="match status" value="1"/>
</dbReference>
<gene>
    <name evidence="3" type="ORF">ACFSBX_05095</name>
</gene>